<comment type="caution">
    <text evidence="6">The sequence shown here is derived from an EMBL/GenBank/DDBJ whole genome shotgun (WGS) entry which is preliminary data.</text>
</comment>
<dbReference type="InterPro" id="IPR029058">
    <property type="entry name" value="AB_hydrolase_fold"/>
</dbReference>
<dbReference type="SUPFAM" id="SSF53474">
    <property type="entry name" value="alpha/beta-Hydrolases"/>
    <property type="match status" value="1"/>
</dbReference>
<keyword evidence="3" id="KW-0443">Lipid metabolism</keyword>
<feature type="region of interest" description="Disordered" evidence="4">
    <location>
        <begin position="306"/>
        <end position="325"/>
    </location>
</feature>
<feature type="signal peptide" evidence="5">
    <location>
        <begin position="1"/>
        <end position="27"/>
    </location>
</feature>
<sequence>MRLELNWFAGWLACLLLASSPIAMVHAKESTTVIQMEFDPIDKQRDRTVPLRIYVAERDAPQPVVLFSHGLGGSRENNRYLGEHWAKGGFVGVFMQHAGSDIEILKSGSLSQRFSRLKDSANAKNATDRYTDVSFVIDQLQRWNTQAEHPLFGRLDLNRIGMSGHSFGAVTTLGVAGRRFITRNHYHEPRIDAFFAMSPSLAKGISAENAFGKIRYPVLCMTGTHDDSPIDPRTTPESRQEVFKALPSGDKFQLVFDEGHHFTFGDTPRLRARNRDPDHHPAIQKISLAFWNAYLLEDVEAKKWLESENPKSDGTLKPSDDWQWK</sequence>
<dbReference type="Gene3D" id="3.40.50.1820">
    <property type="entry name" value="alpha/beta hydrolase"/>
    <property type="match status" value="1"/>
</dbReference>
<protein>
    <submittedName>
        <fullName evidence="6">Acetylhydrolase</fullName>
    </submittedName>
</protein>
<proteinExistence type="predicted"/>
<dbReference type="PANTHER" id="PTHR10272">
    <property type="entry name" value="PLATELET-ACTIVATING FACTOR ACETYLHYDROLASE"/>
    <property type="match status" value="1"/>
</dbReference>
<accession>A0ABP8NBS7</accession>
<evidence type="ECO:0000313" key="6">
    <source>
        <dbReference type="EMBL" id="GAA4464610.1"/>
    </source>
</evidence>
<dbReference type="PANTHER" id="PTHR10272:SF0">
    <property type="entry name" value="PLATELET-ACTIVATING FACTOR ACETYLHYDROLASE"/>
    <property type="match status" value="1"/>
</dbReference>
<keyword evidence="2" id="KW-0442">Lipid degradation</keyword>
<dbReference type="Proteomes" id="UP001500840">
    <property type="component" value="Unassembled WGS sequence"/>
</dbReference>
<keyword evidence="7" id="KW-1185">Reference proteome</keyword>
<gene>
    <name evidence="6" type="ORF">GCM10023156_51230</name>
</gene>
<evidence type="ECO:0000256" key="4">
    <source>
        <dbReference type="SAM" id="MobiDB-lite"/>
    </source>
</evidence>
<keyword evidence="1" id="KW-0378">Hydrolase</keyword>
<feature type="chain" id="PRO_5046061015" evidence="5">
    <location>
        <begin position="28"/>
        <end position="325"/>
    </location>
</feature>
<evidence type="ECO:0000313" key="7">
    <source>
        <dbReference type="Proteomes" id="UP001500840"/>
    </source>
</evidence>
<organism evidence="6 7">
    <name type="scientific">Novipirellula rosea</name>
    <dbReference type="NCBI Taxonomy" id="1031540"/>
    <lineage>
        <taxon>Bacteria</taxon>
        <taxon>Pseudomonadati</taxon>
        <taxon>Planctomycetota</taxon>
        <taxon>Planctomycetia</taxon>
        <taxon>Pirellulales</taxon>
        <taxon>Pirellulaceae</taxon>
        <taxon>Novipirellula</taxon>
    </lineage>
</organism>
<dbReference type="EMBL" id="BAABGA010000072">
    <property type="protein sequence ID" value="GAA4464610.1"/>
    <property type="molecule type" value="Genomic_DNA"/>
</dbReference>
<evidence type="ECO:0000256" key="5">
    <source>
        <dbReference type="SAM" id="SignalP"/>
    </source>
</evidence>
<keyword evidence="5" id="KW-0732">Signal</keyword>
<evidence type="ECO:0000256" key="3">
    <source>
        <dbReference type="ARBA" id="ARBA00023098"/>
    </source>
</evidence>
<reference evidence="7" key="1">
    <citation type="journal article" date="2019" name="Int. J. Syst. Evol. Microbiol.">
        <title>The Global Catalogue of Microorganisms (GCM) 10K type strain sequencing project: providing services to taxonomists for standard genome sequencing and annotation.</title>
        <authorList>
            <consortium name="The Broad Institute Genomics Platform"/>
            <consortium name="The Broad Institute Genome Sequencing Center for Infectious Disease"/>
            <person name="Wu L."/>
            <person name="Ma J."/>
        </authorList>
    </citation>
    <scope>NUCLEOTIDE SEQUENCE [LARGE SCALE GENOMIC DNA]</scope>
    <source>
        <strain evidence="7">JCM 17759</strain>
    </source>
</reference>
<evidence type="ECO:0000256" key="1">
    <source>
        <dbReference type="ARBA" id="ARBA00022801"/>
    </source>
</evidence>
<dbReference type="RefSeq" id="WP_345326688.1">
    <property type="nucleotide sequence ID" value="NZ_BAABGA010000072.1"/>
</dbReference>
<evidence type="ECO:0000256" key="2">
    <source>
        <dbReference type="ARBA" id="ARBA00022963"/>
    </source>
</evidence>
<name>A0ABP8NBS7_9BACT</name>